<dbReference type="Gene3D" id="3.30.420.10">
    <property type="entry name" value="Ribonuclease H-like superfamily/Ribonuclease H"/>
    <property type="match status" value="1"/>
</dbReference>
<dbReference type="EMBL" id="JAJSOF020000031">
    <property type="protein sequence ID" value="KAJ4431332.1"/>
    <property type="molecule type" value="Genomic_DNA"/>
</dbReference>
<organism evidence="1 2">
    <name type="scientific">Periplaneta americana</name>
    <name type="common">American cockroach</name>
    <name type="synonym">Blatta americana</name>
    <dbReference type="NCBI Taxonomy" id="6978"/>
    <lineage>
        <taxon>Eukaryota</taxon>
        <taxon>Metazoa</taxon>
        <taxon>Ecdysozoa</taxon>
        <taxon>Arthropoda</taxon>
        <taxon>Hexapoda</taxon>
        <taxon>Insecta</taxon>
        <taxon>Pterygota</taxon>
        <taxon>Neoptera</taxon>
        <taxon>Polyneoptera</taxon>
        <taxon>Dictyoptera</taxon>
        <taxon>Blattodea</taxon>
        <taxon>Blattoidea</taxon>
        <taxon>Blattidae</taxon>
        <taxon>Blattinae</taxon>
        <taxon>Periplaneta</taxon>
    </lineage>
</organism>
<sequence>MAGLCEGGNEPPGSLKAVVHKNVIRDCVKHHHLRPALRRKRRHLVVQNPIILHDNARSHTSAAVKDLCATGNGRFWIEVRAVRWPNLTTLMTLRKKVGQRSFTKRLMQEFDNNIGCVYGRAPPA</sequence>
<protein>
    <submittedName>
        <fullName evidence="1">Uncharacterized protein</fullName>
    </submittedName>
</protein>
<dbReference type="Proteomes" id="UP001148838">
    <property type="component" value="Unassembled WGS sequence"/>
</dbReference>
<evidence type="ECO:0000313" key="2">
    <source>
        <dbReference type="Proteomes" id="UP001148838"/>
    </source>
</evidence>
<accession>A0ABQ8SCB0</accession>
<keyword evidence="2" id="KW-1185">Reference proteome</keyword>
<dbReference type="InterPro" id="IPR036397">
    <property type="entry name" value="RNaseH_sf"/>
</dbReference>
<proteinExistence type="predicted"/>
<evidence type="ECO:0000313" key="1">
    <source>
        <dbReference type="EMBL" id="KAJ4431332.1"/>
    </source>
</evidence>
<name>A0ABQ8SCB0_PERAM</name>
<gene>
    <name evidence="1" type="ORF">ANN_19929</name>
</gene>
<reference evidence="1 2" key="1">
    <citation type="journal article" date="2022" name="Allergy">
        <title>Genome assembly and annotation of Periplaneta americana reveal a comprehensive cockroach allergen profile.</title>
        <authorList>
            <person name="Wang L."/>
            <person name="Xiong Q."/>
            <person name="Saelim N."/>
            <person name="Wang L."/>
            <person name="Nong W."/>
            <person name="Wan A.T."/>
            <person name="Shi M."/>
            <person name="Liu X."/>
            <person name="Cao Q."/>
            <person name="Hui J.H.L."/>
            <person name="Sookrung N."/>
            <person name="Leung T.F."/>
            <person name="Tungtrongchitr A."/>
            <person name="Tsui S.K.W."/>
        </authorList>
    </citation>
    <scope>NUCLEOTIDE SEQUENCE [LARGE SCALE GENOMIC DNA]</scope>
    <source>
        <strain evidence="1">PWHHKU_190912</strain>
    </source>
</reference>
<comment type="caution">
    <text evidence="1">The sequence shown here is derived from an EMBL/GenBank/DDBJ whole genome shotgun (WGS) entry which is preliminary data.</text>
</comment>